<dbReference type="InterPro" id="IPR006015">
    <property type="entry name" value="Universal_stress_UspA"/>
</dbReference>
<dbReference type="Gene3D" id="3.40.50.620">
    <property type="entry name" value="HUPs"/>
    <property type="match status" value="2"/>
</dbReference>
<name>A0ABU9EE12_9BACT</name>
<evidence type="ECO:0000313" key="4">
    <source>
        <dbReference type="Proteomes" id="UP001484239"/>
    </source>
</evidence>
<proteinExistence type="inferred from homology"/>
<dbReference type="InterPro" id="IPR006016">
    <property type="entry name" value="UspA"/>
</dbReference>
<gene>
    <name evidence="3" type="ORF">WI372_15280</name>
</gene>
<keyword evidence="4" id="KW-1185">Reference proteome</keyword>
<organism evidence="3 4">
    <name type="scientific">Gaopeijia maritima</name>
    <dbReference type="NCBI Taxonomy" id="3119007"/>
    <lineage>
        <taxon>Bacteria</taxon>
        <taxon>Pseudomonadati</taxon>
        <taxon>Gemmatimonadota</taxon>
        <taxon>Longimicrobiia</taxon>
        <taxon>Gaopeijiales</taxon>
        <taxon>Gaopeijiaceae</taxon>
        <taxon>Gaopeijia</taxon>
    </lineage>
</organism>
<dbReference type="Proteomes" id="UP001484239">
    <property type="component" value="Unassembled WGS sequence"/>
</dbReference>
<reference evidence="3 4" key="1">
    <citation type="submission" date="2024-02" db="EMBL/GenBank/DDBJ databases">
        <title>A novel Gemmatimonadota bacterium.</title>
        <authorList>
            <person name="Du Z.-J."/>
            <person name="Ye Y.-Q."/>
        </authorList>
    </citation>
    <scope>NUCLEOTIDE SEQUENCE [LARGE SCALE GENOMIC DNA]</scope>
    <source>
        <strain evidence="3 4">DH-20</strain>
    </source>
</reference>
<dbReference type="RefSeq" id="WP_405287383.1">
    <property type="nucleotide sequence ID" value="NZ_JBBHLI010000011.1"/>
</dbReference>
<dbReference type="InterPro" id="IPR014729">
    <property type="entry name" value="Rossmann-like_a/b/a_fold"/>
</dbReference>
<comment type="similarity">
    <text evidence="1">Belongs to the universal stress protein A family.</text>
</comment>
<dbReference type="PANTHER" id="PTHR46268:SF6">
    <property type="entry name" value="UNIVERSAL STRESS PROTEIN UP12"/>
    <property type="match status" value="1"/>
</dbReference>
<feature type="domain" description="UspA" evidence="2">
    <location>
        <begin position="151"/>
        <end position="289"/>
    </location>
</feature>
<accession>A0ABU9EE12</accession>
<dbReference type="EMBL" id="JBBHLI010000011">
    <property type="protein sequence ID" value="MEK9502354.1"/>
    <property type="molecule type" value="Genomic_DNA"/>
</dbReference>
<dbReference type="SUPFAM" id="SSF52402">
    <property type="entry name" value="Adenine nucleotide alpha hydrolases-like"/>
    <property type="match status" value="2"/>
</dbReference>
<comment type="caution">
    <text evidence="3">The sequence shown here is derived from an EMBL/GenBank/DDBJ whole genome shotgun (WGS) entry which is preliminary data.</text>
</comment>
<evidence type="ECO:0000256" key="1">
    <source>
        <dbReference type="ARBA" id="ARBA00008791"/>
    </source>
</evidence>
<evidence type="ECO:0000259" key="2">
    <source>
        <dbReference type="Pfam" id="PF00582"/>
    </source>
</evidence>
<feature type="domain" description="UspA" evidence="2">
    <location>
        <begin position="1"/>
        <end position="136"/>
    </location>
</feature>
<dbReference type="PANTHER" id="PTHR46268">
    <property type="entry name" value="STRESS RESPONSE PROTEIN NHAX"/>
    <property type="match status" value="1"/>
</dbReference>
<sequence length="292" mass="31457">MYRQIVVPVDGSQFAESALPLALALSRTTGARVHLVSVIEPVPTVAFEDWGPAAEKWTREYLARLARGFEGRAGGEISTAVIRGPIVEGIQEEVARMDADLVVMASHGRGAISRFWLGSVADRFVRHADRPVLVVKPDEGDESSAEGPASFDNLLVPLDGSDLSESALTHATAFGELFGSSYHLTRVVAAPQLSYAGEMNPSLLEEFRQQAGAYLEAHAERLRDRGLRVTTSVTISPQSGWAILQEAEAVDCDGIVMATHGRTGLKRALLGSTADKVLRGTRLPLLLYRPTA</sequence>
<dbReference type="PRINTS" id="PR01438">
    <property type="entry name" value="UNVRSLSTRESS"/>
</dbReference>
<evidence type="ECO:0000313" key="3">
    <source>
        <dbReference type="EMBL" id="MEK9502354.1"/>
    </source>
</evidence>
<dbReference type="Pfam" id="PF00582">
    <property type="entry name" value="Usp"/>
    <property type="match status" value="2"/>
</dbReference>
<protein>
    <submittedName>
        <fullName evidence="3">Universal stress protein</fullName>
    </submittedName>
</protein>
<dbReference type="CDD" id="cd00293">
    <property type="entry name" value="USP-like"/>
    <property type="match status" value="2"/>
</dbReference>